<keyword evidence="2" id="KW-1185">Reference proteome</keyword>
<comment type="caution">
    <text evidence="1">The sequence shown here is derived from an EMBL/GenBank/DDBJ whole genome shotgun (WGS) entry which is preliminary data.</text>
</comment>
<dbReference type="AlphaFoldDB" id="A0AA36CR22"/>
<evidence type="ECO:0000313" key="1">
    <source>
        <dbReference type="EMBL" id="CAJ0572468.1"/>
    </source>
</evidence>
<reference evidence="1" key="1">
    <citation type="submission" date="2023-06" db="EMBL/GenBank/DDBJ databases">
        <authorList>
            <person name="Delattre M."/>
        </authorList>
    </citation>
    <scope>NUCLEOTIDE SEQUENCE</scope>
    <source>
        <strain evidence="1">AF72</strain>
    </source>
</reference>
<accession>A0AA36CR22</accession>
<dbReference type="Proteomes" id="UP001177023">
    <property type="component" value="Unassembled WGS sequence"/>
</dbReference>
<sequence>MSTSRLLPKRPLQLYARHASLQAKASSSSAQIQTPYALFPTAVTAAPHFDLSRTVNTSIAELYYRRVEPEYSRESFLQGAMEAASIASQYIVDKNWNGLSNICVTDLVDMIRERCEAESALIPRIAPGDVLCSYLYSALISGKQIYRLNPGNTNIYLTAMVFCRNHPDVPQDLSLKKYLAKYYKEITVCHITFARAINPPGIWKATQLNYFNLI</sequence>
<evidence type="ECO:0000313" key="2">
    <source>
        <dbReference type="Proteomes" id="UP001177023"/>
    </source>
</evidence>
<organism evidence="1 2">
    <name type="scientific">Mesorhabditis spiculigera</name>
    <dbReference type="NCBI Taxonomy" id="96644"/>
    <lineage>
        <taxon>Eukaryota</taxon>
        <taxon>Metazoa</taxon>
        <taxon>Ecdysozoa</taxon>
        <taxon>Nematoda</taxon>
        <taxon>Chromadorea</taxon>
        <taxon>Rhabditida</taxon>
        <taxon>Rhabditina</taxon>
        <taxon>Rhabditomorpha</taxon>
        <taxon>Rhabditoidea</taxon>
        <taxon>Rhabditidae</taxon>
        <taxon>Mesorhabditinae</taxon>
        <taxon>Mesorhabditis</taxon>
    </lineage>
</organism>
<name>A0AA36CR22_9BILA</name>
<protein>
    <submittedName>
        <fullName evidence="1">Uncharacterized protein</fullName>
    </submittedName>
</protein>
<feature type="non-terminal residue" evidence="1">
    <location>
        <position position="1"/>
    </location>
</feature>
<proteinExistence type="predicted"/>
<dbReference type="EMBL" id="CATQJA010002598">
    <property type="protein sequence ID" value="CAJ0572468.1"/>
    <property type="molecule type" value="Genomic_DNA"/>
</dbReference>
<gene>
    <name evidence="1" type="ORF">MSPICULIGERA_LOCUS10852</name>
</gene>